<dbReference type="STRING" id="592010.GCWU000182_001261"/>
<name>W1Q223_ABIDE</name>
<dbReference type="HOGENOM" id="CLU_1363721_0_0_9"/>
<dbReference type="EMBL" id="ACIN03000013">
    <property type="protein sequence ID" value="ESK65100.1"/>
    <property type="molecule type" value="Genomic_DNA"/>
</dbReference>
<proteinExistence type="predicted"/>
<evidence type="ECO:0000313" key="3">
    <source>
        <dbReference type="Proteomes" id="UP000019050"/>
    </source>
</evidence>
<accession>W1Q223</accession>
<comment type="caution">
    <text evidence="2">The sequence shown here is derived from an EMBL/GenBank/DDBJ whole genome shotgun (WGS) entry which is preliminary data.</text>
</comment>
<organism evidence="2 3">
    <name type="scientific">Abiotrophia defectiva ATCC 49176</name>
    <dbReference type="NCBI Taxonomy" id="592010"/>
    <lineage>
        <taxon>Bacteria</taxon>
        <taxon>Bacillati</taxon>
        <taxon>Bacillota</taxon>
        <taxon>Bacilli</taxon>
        <taxon>Lactobacillales</taxon>
        <taxon>Aerococcaceae</taxon>
        <taxon>Abiotrophia</taxon>
    </lineage>
</organism>
<reference evidence="2" key="1">
    <citation type="submission" date="2013-06" db="EMBL/GenBank/DDBJ databases">
        <authorList>
            <person name="Weinstock G."/>
            <person name="Sodergren E."/>
            <person name="Clifton S."/>
            <person name="Fulton L."/>
            <person name="Fulton B."/>
            <person name="Courtney L."/>
            <person name="Fronick C."/>
            <person name="Harrison M."/>
            <person name="Strong C."/>
            <person name="Farmer C."/>
            <person name="Delahaunty K."/>
            <person name="Markovic C."/>
            <person name="Hall O."/>
            <person name="Minx P."/>
            <person name="Tomlinson C."/>
            <person name="Mitreva M."/>
            <person name="Nelson J."/>
            <person name="Hou S."/>
            <person name="Wollam A."/>
            <person name="Pepin K.H."/>
            <person name="Johnson M."/>
            <person name="Bhonagiri V."/>
            <person name="Nash W.E."/>
            <person name="Warren W."/>
            <person name="Chinwalla A."/>
            <person name="Mardis E.R."/>
            <person name="Wilson R.K."/>
        </authorList>
    </citation>
    <scope>NUCLEOTIDE SEQUENCE [LARGE SCALE GENOMIC DNA]</scope>
    <source>
        <strain evidence="2">ATCC 49176</strain>
    </source>
</reference>
<sequence>MKLRKKFWRGLLISLTLVLMGLAGLTPSSVDAQDNKAPAAPTLNMDQTQRVGTDTMGYVTIPADFSQTKDEEKYKEWANADGSITVILRSLDPHQPVADAPDNSDVYLYTMGYLGEEMGKRNAGYVAVDRLKADDPKAGMTLTATILLEMEGKKVPTLMNYNLAPASTGAKLLLIRVYNFNNDSIDKLLPTLTKTWSDTK</sequence>
<dbReference type="AlphaFoldDB" id="W1Q223"/>
<evidence type="ECO:0000313" key="2">
    <source>
        <dbReference type="EMBL" id="ESK65100.1"/>
    </source>
</evidence>
<dbReference type="Proteomes" id="UP000019050">
    <property type="component" value="Unassembled WGS sequence"/>
</dbReference>
<keyword evidence="1" id="KW-0732">Signal</keyword>
<dbReference type="RefSeq" id="WP_023391903.1">
    <property type="nucleotide sequence ID" value="NZ_KI535340.1"/>
</dbReference>
<evidence type="ECO:0000256" key="1">
    <source>
        <dbReference type="SAM" id="SignalP"/>
    </source>
</evidence>
<feature type="chain" id="PRO_5004807868" evidence="1">
    <location>
        <begin position="33"/>
        <end position="200"/>
    </location>
</feature>
<gene>
    <name evidence="2" type="ORF">GCWU000182_001261</name>
</gene>
<keyword evidence="3" id="KW-1185">Reference proteome</keyword>
<dbReference type="GeneID" id="84817769"/>
<protein>
    <submittedName>
        <fullName evidence="2">Uncharacterized protein</fullName>
    </submittedName>
</protein>
<feature type="signal peptide" evidence="1">
    <location>
        <begin position="1"/>
        <end position="32"/>
    </location>
</feature>